<organism evidence="2 3">
    <name type="scientific">Paenibacillus pectinilyticus</name>
    <dbReference type="NCBI Taxonomy" id="512399"/>
    <lineage>
        <taxon>Bacteria</taxon>
        <taxon>Bacillati</taxon>
        <taxon>Bacillota</taxon>
        <taxon>Bacilli</taxon>
        <taxon>Bacillales</taxon>
        <taxon>Paenibacillaceae</taxon>
        <taxon>Paenibacillus</taxon>
    </lineage>
</organism>
<dbReference type="RefSeq" id="WP_065851396.1">
    <property type="nucleotide sequence ID" value="NZ_LYPC01000012.1"/>
</dbReference>
<dbReference type="InterPro" id="IPR011008">
    <property type="entry name" value="Dimeric_a/b-barrel"/>
</dbReference>
<gene>
    <name evidence="2" type="ORF">A8709_09720</name>
</gene>
<protein>
    <recommendedName>
        <fullName evidence="1">EthD domain-containing protein</fullName>
    </recommendedName>
</protein>
<dbReference type="Pfam" id="PF07110">
    <property type="entry name" value="EthD"/>
    <property type="match status" value="1"/>
</dbReference>
<evidence type="ECO:0000313" key="2">
    <source>
        <dbReference type="EMBL" id="OCT15892.1"/>
    </source>
</evidence>
<dbReference type="Proteomes" id="UP000093309">
    <property type="component" value="Unassembled WGS sequence"/>
</dbReference>
<dbReference type="Gene3D" id="3.30.70.100">
    <property type="match status" value="1"/>
</dbReference>
<dbReference type="NCBIfam" id="TIGR02118">
    <property type="entry name" value="EthD family reductase"/>
    <property type="match status" value="1"/>
</dbReference>
<comment type="caution">
    <text evidence="2">The sequence shown here is derived from an EMBL/GenBank/DDBJ whole genome shotgun (WGS) entry which is preliminary data.</text>
</comment>
<dbReference type="AlphaFoldDB" id="A0A1C1A5Q1"/>
<dbReference type="GO" id="GO:0016491">
    <property type="term" value="F:oxidoreductase activity"/>
    <property type="evidence" value="ECO:0007669"/>
    <property type="project" value="InterPro"/>
</dbReference>
<accession>A0A1C1A5Q1</accession>
<evidence type="ECO:0000259" key="1">
    <source>
        <dbReference type="Pfam" id="PF07110"/>
    </source>
</evidence>
<reference evidence="3" key="1">
    <citation type="submission" date="2016-05" db="EMBL/GenBank/DDBJ databases">
        <title>Paenibacillus oryzae. sp. nov., isolated from the rice root.</title>
        <authorList>
            <person name="Zhang J."/>
            <person name="Zhang X."/>
        </authorList>
    </citation>
    <scope>NUCLEOTIDE SEQUENCE [LARGE SCALE GENOMIC DNA]</scope>
    <source>
        <strain evidence="3">KCTC13222</strain>
    </source>
</reference>
<sequence>MLVLTFYYKQSIPLDEDYYLNKHVAVLSRKTVLEMGAAKYEVKKVLSSADGTLPAYSYIFNLYFETKEALEAFVSDPRVQELKDDVANYYIGEQHIYIEEVVASFSGIEE</sequence>
<feature type="domain" description="EthD" evidence="1">
    <location>
        <begin position="17"/>
        <end position="90"/>
    </location>
</feature>
<evidence type="ECO:0000313" key="3">
    <source>
        <dbReference type="Proteomes" id="UP000093309"/>
    </source>
</evidence>
<proteinExistence type="predicted"/>
<dbReference type="SUPFAM" id="SSF54909">
    <property type="entry name" value="Dimeric alpha+beta barrel"/>
    <property type="match status" value="1"/>
</dbReference>
<dbReference type="InterPro" id="IPR009799">
    <property type="entry name" value="EthD_dom"/>
</dbReference>
<dbReference type="EMBL" id="LYPC01000012">
    <property type="protein sequence ID" value="OCT15892.1"/>
    <property type="molecule type" value="Genomic_DNA"/>
</dbReference>
<dbReference type="STRING" id="512399.A8709_09720"/>
<name>A0A1C1A5Q1_9BACL</name>
<keyword evidence="3" id="KW-1185">Reference proteome</keyword>